<dbReference type="PRINTS" id="PR00364">
    <property type="entry name" value="DISEASERSIST"/>
</dbReference>
<dbReference type="PANTHER" id="PTHR36766">
    <property type="entry name" value="PLANT BROAD-SPECTRUM MILDEW RESISTANCE PROTEIN RPW8"/>
    <property type="match status" value="1"/>
</dbReference>
<organism evidence="5">
    <name type="scientific">Coriandrum sativum</name>
    <name type="common">Coriander</name>
    <name type="synonym">Chinese parsley</name>
    <dbReference type="NCBI Taxonomy" id="4047"/>
    <lineage>
        <taxon>Eukaryota</taxon>
        <taxon>Viridiplantae</taxon>
        <taxon>Streptophyta</taxon>
        <taxon>Embryophyta</taxon>
        <taxon>Tracheophyta</taxon>
        <taxon>Spermatophyta</taxon>
        <taxon>Magnoliopsida</taxon>
        <taxon>eudicotyledons</taxon>
        <taxon>Gunneridae</taxon>
        <taxon>Pentapetalae</taxon>
        <taxon>asterids</taxon>
        <taxon>campanulids</taxon>
        <taxon>Apiales</taxon>
        <taxon>Apiaceae</taxon>
        <taxon>Apioideae</taxon>
        <taxon>apioid superclade</taxon>
        <taxon>Coriandreae</taxon>
        <taxon>Coriandrum</taxon>
    </lineage>
</organism>
<dbReference type="Pfam" id="PF23598">
    <property type="entry name" value="LRR_14"/>
    <property type="match status" value="1"/>
</dbReference>
<dbReference type="InterPro" id="IPR036388">
    <property type="entry name" value="WH-like_DNA-bd_sf"/>
</dbReference>
<dbReference type="InterPro" id="IPR042197">
    <property type="entry name" value="Apaf_helical"/>
</dbReference>
<dbReference type="SUPFAM" id="SSF52058">
    <property type="entry name" value="L domain-like"/>
    <property type="match status" value="1"/>
</dbReference>
<reference evidence="5" key="1">
    <citation type="journal article" date="2020" name="Mol. Biol. Rep.">
        <title>Identification and expression analysis of candidate genes associated with stem gall disease in Coriander (Coriandrum sativum L.) cultivars.</title>
        <authorList>
            <person name="Choudhary S."/>
            <person name="Naika M.B.N."/>
            <person name="Meena R.D."/>
        </authorList>
    </citation>
    <scope>NUCLEOTIDE SEQUENCE</scope>
</reference>
<dbReference type="Gene3D" id="1.10.10.10">
    <property type="entry name" value="Winged helix-like DNA-binding domain superfamily/Winged helix DNA-binding domain"/>
    <property type="match status" value="1"/>
</dbReference>
<dbReference type="Gene3D" id="1.10.8.430">
    <property type="entry name" value="Helical domain of apoptotic protease-activating factors"/>
    <property type="match status" value="1"/>
</dbReference>
<dbReference type="GO" id="GO:0006952">
    <property type="term" value="P:defense response"/>
    <property type="evidence" value="ECO:0007669"/>
    <property type="project" value="UniProtKB-KW"/>
</dbReference>
<evidence type="ECO:0000256" key="2">
    <source>
        <dbReference type="ARBA" id="ARBA00022737"/>
    </source>
</evidence>
<sequence>MTLFCHSALPKDGSSKIPYDLVEKTANGCKGFPLALTVVGRSLYGHPEVTWRRGLKKWSDGKSIFDTNNELLGRLQISLDALDEMDGSSVKDCCLDLGSFPQGQRIPATTLMDMWAEVYNLDYEDIDTYSNLVELEFRNLVNIVCTRQTTYEVDGYCSENAVIQHDLLRDLIIHQNDQEPIEHRKRLIIEIAGNDFSKWLTVGMHQPLSARLLSISTDENFSSSWFDLTLPAAEVVILNCCSSLYTIPQFIDKMNQLKVLVVTNYGSSFTRLYNFQLLGRLSNVRRIRLERVSLSSLHTSLPELVSLQKISFTLCEMGKAFEDGTIDLSLVFPNLQEIEIDCCDDLVKLHGGVCNIISLKKISITYCNELSELPDEIGRLTNLEVLRLSSCTKLLKLPESMVNLHKLAYLDISDCLSLSKLPERVGELMGLRTINMRGCQGLSEVDMLPLSIKDLRLLEKVICDEGVNRLWKPCQSHLKNLNIEEVKEDAFESLMRVISPIQFP</sequence>
<evidence type="ECO:0000256" key="3">
    <source>
        <dbReference type="ARBA" id="ARBA00022821"/>
    </source>
</evidence>
<evidence type="ECO:0000256" key="1">
    <source>
        <dbReference type="ARBA" id="ARBA00022614"/>
    </source>
</evidence>
<keyword evidence="1" id="KW-0433">Leucine-rich repeat</keyword>
<dbReference type="InterPro" id="IPR055414">
    <property type="entry name" value="LRR_R13L4/SHOC2-like"/>
</dbReference>
<keyword evidence="3" id="KW-0611">Plant defense</keyword>
<protein>
    <submittedName>
        <fullName evidence="5">Leucine-rich repeat protein</fullName>
    </submittedName>
</protein>
<dbReference type="Gene3D" id="3.80.10.10">
    <property type="entry name" value="Ribonuclease Inhibitor"/>
    <property type="match status" value="1"/>
</dbReference>
<evidence type="ECO:0000259" key="4">
    <source>
        <dbReference type="Pfam" id="PF23598"/>
    </source>
</evidence>
<dbReference type="EMBL" id="MT053859">
    <property type="protein sequence ID" value="QLI56437.1"/>
    <property type="molecule type" value="mRNA"/>
</dbReference>
<evidence type="ECO:0000313" key="5">
    <source>
        <dbReference type="EMBL" id="QLI56437.1"/>
    </source>
</evidence>
<dbReference type="InterPro" id="IPR032675">
    <property type="entry name" value="LRR_dom_sf"/>
</dbReference>
<keyword evidence="2" id="KW-0677">Repeat</keyword>
<feature type="domain" description="Disease resistance R13L4/SHOC-2-like LRR" evidence="4">
    <location>
        <begin position="352"/>
        <end position="480"/>
    </location>
</feature>
<dbReference type="AlphaFoldDB" id="A0A7D5YK31"/>
<proteinExistence type="evidence at transcript level"/>
<dbReference type="PANTHER" id="PTHR36766:SF3">
    <property type="entry name" value="RPW8 DOMAIN-CONTAINING PROTEIN"/>
    <property type="match status" value="1"/>
</dbReference>
<accession>A0A7D5YK31</accession>
<name>A0A7D5YK31_CORSA</name>